<evidence type="ECO:0000256" key="2">
    <source>
        <dbReference type="ARBA" id="ARBA00022670"/>
    </source>
</evidence>
<organism evidence="9 10">
    <name type="scientific">Paenibacillus glucanolyticus</name>
    <dbReference type="NCBI Taxonomy" id="59843"/>
    <lineage>
        <taxon>Bacteria</taxon>
        <taxon>Bacillati</taxon>
        <taxon>Bacillota</taxon>
        <taxon>Bacilli</taxon>
        <taxon>Bacillales</taxon>
        <taxon>Paenibacillaceae</taxon>
        <taxon>Paenibacillus</taxon>
    </lineage>
</organism>
<keyword evidence="10" id="KW-1185">Reference proteome</keyword>
<reference evidence="9" key="1">
    <citation type="journal article" date="2016" name="Genome Announc.">
        <title>Draft genomes of two strains of Paenibacillus glucanolyticus with capability to degrade lignocellulose.</title>
        <authorList>
            <person name="Mathews S.L."/>
            <person name="Pawlak J."/>
            <person name="Grunden A.M."/>
        </authorList>
    </citation>
    <scope>NUCLEOTIDE SEQUENCE [LARGE SCALE GENOMIC DNA]</scope>
    <source>
        <strain evidence="9">SLM1</strain>
    </source>
</reference>
<evidence type="ECO:0000256" key="5">
    <source>
        <dbReference type="ARBA" id="ARBA00023124"/>
    </source>
</evidence>
<dbReference type="AlphaFoldDB" id="A0A163GET2"/>
<accession>A0A163GET2</accession>
<evidence type="ECO:0000313" key="10">
    <source>
        <dbReference type="Proteomes" id="UP000076796"/>
    </source>
</evidence>
<dbReference type="SUPFAM" id="SSF143081">
    <property type="entry name" value="BB1717-like"/>
    <property type="match status" value="1"/>
</dbReference>
<dbReference type="GO" id="GO:0006508">
    <property type="term" value="P:proteolysis"/>
    <property type="evidence" value="ECO:0007669"/>
    <property type="project" value="UniProtKB-KW"/>
</dbReference>
<evidence type="ECO:0000256" key="7">
    <source>
        <dbReference type="ARBA" id="ARBA00023239"/>
    </source>
</evidence>
<dbReference type="OrthoDB" id="9782620at2"/>
<dbReference type="PANTHER" id="PTHR13604">
    <property type="entry name" value="DC12-RELATED"/>
    <property type="match status" value="1"/>
</dbReference>
<keyword evidence="2 8" id="KW-0645">Protease</keyword>
<name>A0A163GET2_9BACL</name>
<dbReference type="Gene3D" id="3.90.1680.10">
    <property type="entry name" value="SOS response associated peptidase-like"/>
    <property type="match status" value="1"/>
</dbReference>
<dbReference type="EC" id="3.4.-.-" evidence="8"/>
<protein>
    <recommendedName>
        <fullName evidence="8">Abasic site processing protein</fullName>
        <ecNumber evidence="8">3.4.-.-</ecNumber>
    </recommendedName>
</protein>
<dbReference type="InterPro" id="IPR003738">
    <property type="entry name" value="SRAP"/>
</dbReference>
<sequence>MCGRFTLTINENEIVDHFKVSRVEYELKPRYNIAPSQTIAVVNGSSGRRVLEGYRWGLVPFWAKDIKIGYKMINAKAETIQSKPAFRHLISTKRIIIPSDGFYEWKREGKDKKQPYRFQIKSKGVYGFAGLYDEWKDPDGETLRSCTIITTKPNDLVANVHDRMPVILDDKKADIWLDPDVQDKEKLQELLSPFPAANMLSYPVSAAVGNVKNTGSELIDEIPLNSK</sequence>
<comment type="similarity">
    <text evidence="1 8">Belongs to the SOS response-associated peptidase family.</text>
</comment>
<evidence type="ECO:0000256" key="1">
    <source>
        <dbReference type="ARBA" id="ARBA00008136"/>
    </source>
</evidence>
<dbReference type="InterPro" id="IPR036590">
    <property type="entry name" value="SRAP-like"/>
</dbReference>
<keyword evidence="7" id="KW-0456">Lyase</keyword>
<dbReference type="Proteomes" id="UP000076796">
    <property type="component" value="Unassembled WGS sequence"/>
</dbReference>
<proteinExistence type="inferred from homology"/>
<evidence type="ECO:0000256" key="3">
    <source>
        <dbReference type="ARBA" id="ARBA00022763"/>
    </source>
</evidence>
<dbReference type="Pfam" id="PF02586">
    <property type="entry name" value="SRAP"/>
    <property type="match status" value="1"/>
</dbReference>
<evidence type="ECO:0000256" key="6">
    <source>
        <dbReference type="ARBA" id="ARBA00023125"/>
    </source>
</evidence>
<dbReference type="GO" id="GO:0106300">
    <property type="term" value="P:protein-DNA covalent cross-linking repair"/>
    <property type="evidence" value="ECO:0007669"/>
    <property type="project" value="InterPro"/>
</dbReference>
<evidence type="ECO:0000313" key="9">
    <source>
        <dbReference type="EMBL" id="KZS44933.1"/>
    </source>
</evidence>
<keyword evidence="5" id="KW-0190">Covalent protein-DNA linkage</keyword>
<evidence type="ECO:0000256" key="8">
    <source>
        <dbReference type="RuleBase" id="RU364100"/>
    </source>
</evidence>
<comment type="caution">
    <text evidence="9">The sequence shown here is derived from an EMBL/GenBank/DDBJ whole genome shotgun (WGS) entry which is preliminary data.</text>
</comment>
<evidence type="ECO:0000256" key="4">
    <source>
        <dbReference type="ARBA" id="ARBA00022801"/>
    </source>
</evidence>
<dbReference type="PANTHER" id="PTHR13604:SF0">
    <property type="entry name" value="ABASIC SITE PROCESSING PROTEIN HMCES"/>
    <property type="match status" value="1"/>
</dbReference>
<dbReference type="GO" id="GO:0008233">
    <property type="term" value="F:peptidase activity"/>
    <property type="evidence" value="ECO:0007669"/>
    <property type="project" value="UniProtKB-KW"/>
</dbReference>
<dbReference type="GO" id="GO:0016829">
    <property type="term" value="F:lyase activity"/>
    <property type="evidence" value="ECO:0007669"/>
    <property type="project" value="UniProtKB-KW"/>
</dbReference>
<dbReference type="RefSeq" id="WP_063477437.1">
    <property type="nucleotide sequence ID" value="NZ_LWMH01000001.1"/>
</dbReference>
<keyword evidence="3" id="KW-0227">DNA damage</keyword>
<keyword evidence="6" id="KW-0238">DNA-binding</keyword>
<gene>
    <name evidence="9" type="ORF">AWU65_02810</name>
</gene>
<dbReference type="GO" id="GO:0003697">
    <property type="term" value="F:single-stranded DNA binding"/>
    <property type="evidence" value="ECO:0007669"/>
    <property type="project" value="InterPro"/>
</dbReference>
<keyword evidence="4 8" id="KW-0378">Hydrolase</keyword>
<dbReference type="EMBL" id="LWMH01000001">
    <property type="protein sequence ID" value="KZS44933.1"/>
    <property type="molecule type" value="Genomic_DNA"/>
</dbReference>